<reference evidence="2 3" key="1">
    <citation type="submission" date="2023-02" db="EMBL/GenBank/DDBJ databases">
        <title>LHISI_Scaffold_Assembly.</title>
        <authorList>
            <person name="Stuart O.P."/>
            <person name="Cleave R."/>
            <person name="Magrath M.J.L."/>
            <person name="Mikheyev A.S."/>
        </authorList>
    </citation>
    <scope>NUCLEOTIDE SEQUENCE [LARGE SCALE GENOMIC DNA]</scope>
    <source>
        <strain evidence="2">Daus_M_001</strain>
        <tissue evidence="2">Leg muscle</tissue>
    </source>
</reference>
<evidence type="ECO:0000256" key="1">
    <source>
        <dbReference type="SAM" id="MobiDB-lite"/>
    </source>
</evidence>
<dbReference type="Pfam" id="PF06585">
    <property type="entry name" value="JHBP"/>
    <property type="match status" value="1"/>
</dbReference>
<name>A0ABQ9GF52_9NEOP</name>
<feature type="compositionally biased region" description="Basic and acidic residues" evidence="1">
    <location>
        <begin position="7"/>
        <end position="24"/>
    </location>
</feature>
<dbReference type="Gene3D" id="3.15.10.30">
    <property type="entry name" value="Haemolymph juvenile hormone binding protein"/>
    <property type="match status" value="1"/>
</dbReference>
<organism evidence="2 3">
    <name type="scientific">Dryococelus australis</name>
    <dbReference type="NCBI Taxonomy" id="614101"/>
    <lineage>
        <taxon>Eukaryota</taxon>
        <taxon>Metazoa</taxon>
        <taxon>Ecdysozoa</taxon>
        <taxon>Arthropoda</taxon>
        <taxon>Hexapoda</taxon>
        <taxon>Insecta</taxon>
        <taxon>Pterygota</taxon>
        <taxon>Neoptera</taxon>
        <taxon>Polyneoptera</taxon>
        <taxon>Phasmatodea</taxon>
        <taxon>Verophasmatodea</taxon>
        <taxon>Anareolatae</taxon>
        <taxon>Phasmatidae</taxon>
        <taxon>Eurycanthinae</taxon>
        <taxon>Dryococelus</taxon>
    </lineage>
</organism>
<feature type="region of interest" description="Disordered" evidence="1">
    <location>
        <begin position="1"/>
        <end position="60"/>
    </location>
</feature>
<accession>A0ABQ9GF52</accession>
<comment type="caution">
    <text evidence="2">The sequence shown here is derived from an EMBL/GenBank/DDBJ whole genome shotgun (WGS) entry which is preliminary data.</text>
</comment>
<protein>
    <submittedName>
        <fullName evidence="2">Uncharacterized protein</fullName>
    </submittedName>
</protein>
<evidence type="ECO:0000313" key="3">
    <source>
        <dbReference type="Proteomes" id="UP001159363"/>
    </source>
</evidence>
<dbReference type="InterPro" id="IPR038606">
    <property type="entry name" value="To_sf"/>
</dbReference>
<sequence>MRLIEVNMERHRNEGAEETGDPRENPPTNGIVRHDSHLRKSGDPGGIEPAPFIKPCSRNDPNLDECTLKNGIAAIPSIIVGDRKYKIPKFNPLEITEIRIEDGNNGQVPTGLDVVLKDLKVYGLDHLQLKKVQ</sequence>
<evidence type="ECO:0000313" key="2">
    <source>
        <dbReference type="EMBL" id="KAJ8871030.1"/>
    </source>
</evidence>
<dbReference type="InterPro" id="IPR010562">
    <property type="entry name" value="Haemolymph_juvenile_hormone-bd"/>
</dbReference>
<dbReference type="EMBL" id="JARBHB010000012">
    <property type="protein sequence ID" value="KAJ8871030.1"/>
    <property type="molecule type" value="Genomic_DNA"/>
</dbReference>
<proteinExistence type="predicted"/>
<gene>
    <name evidence="2" type="ORF">PR048_027333</name>
</gene>
<feature type="compositionally biased region" description="Basic and acidic residues" evidence="1">
    <location>
        <begin position="32"/>
        <end position="42"/>
    </location>
</feature>
<keyword evidence="3" id="KW-1185">Reference proteome</keyword>
<dbReference type="Proteomes" id="UP001159363">
    <property type="component" value="Chromosome 11"/>
</dbReference>